<gene>
    <name evidence="1" type="ORF">K1T71_000097</name>
</gene>
<accession>A0ACC1DI81</accession>
<evidence type="ECO:0000313" key="2">
    <source>
        <dbReference type="Proteomes" id="UP000824533"/>
    </source>
</evidence>
<comment type="caution">
    <text evidence="1">The sequence shown here is derived from an EMBL/GenBank/DDBJ whole genome shotgun (WGS) entry which is preliminary data.</text>
</comment>
<organism evidence="1 2">
    <name type="scientific">Dendrolimus kikuchii</name>
    <dbReference type="NCBI Taxonomy" id="765133"/>
    <lineage>
        <taxon>Eukaryota</taxon>
        <taxon>Metazoa</taxon>
        <taxon>Ecdysozoa</taxon>
        <taxon>Arthropoda</taxon>
        <taxon>Hexapoda</taxon>
        <taxon>Insecta</taxon>
        <taxon>Pterygota</taxon>
        <taxon>Neoptera</taxon>
        <taxon>Endopterygota</taxon>
        <taxon>Lepidoptera</taxon>
        <taxon>Glossata</taxon>
        <taxon>Ditrysia</taxon>
        <taxon>Bombycoidea</taxon>
        <taxon>Lasiocampidae</taxon>
        <taxon>Dendrolimus</taxon>
    </lineage>
</organism>
<dbReference type="EMBL" id="CM034387">
    <property type="protein sequence ID" value="KAJ0183674.1"/>
    <property type="molecule type" value="Genomic_DNA"/>
</dbReference>
<sequence>MLKNVSQFIQKILHKSSPGSARHQLLLPLSYSGNNNNKVRWFKTTPIFKYATTYDKLFFKLASNRTEAFKDKITVVGGNEVGMTTVFSLLTKEITSTVCLLDMTDERLEGETMDLQHGSLFLNNAMVNGSKDHAISANSRIVVVTAGTDQDKEETRADFVSRNAGIMRALIPQLVKYSPDAIFLIASEPVDIMTYVAWKSSGLTKNRIIGSGTNLDSARFRYLLAEKLDYNSVTIRIQNEHCILDEIFLSLPCVIGQSGVTGVIRQPLTESEAASLRKSAEDIVITQDALKTVAMT</sequence>
<dbReference type="Proteomes" id="UP000824533">
    <property type="component" value="Linkage Group LG01"/>
</dbReference>
<evidence type="ECO:0000313" key="1">
    <source>
        <dbReference type="EMBL" id="KAJ0183674.1"/>
    </source>
</evidence>
<protein>
    <submittedName>
        <fullName evidence="1">Uncharacterized protein</fullName>
    </submittedName>
</protein>
<reference evidence="1 2" key="1">
    <citation type="journal article" date="2021" name="Front. Genet.">
        <title>Chromosome-Level Genome Assembly Reveals Significant Gene Expansion in the Toll and IMD Signaling Pathways of Dendrolimus kikuchii.</title>
        <authorList>
            <person name="Zhou J."/>
            <person name="Wu P."/>
            <person name="Xiong Z."/>
            <person name="Liu N."/>
            <person name="Zhao N."/>
            <person name="Ji M."/>
            <person name="Qiu Y."/>
            <person name="Yang B."/>
        </authorList>
    </citation>
    <scope>NUCLEOTIDE SEQUENCE [LARGE SCALE GENOMIC DNA]</scope>
    <source>
        <strain evidence="1">Ann1</strain>
    </source>
</reference>
<name>A0ACC1DI81_9NEOP</name>
<keyword evidence="2" id="KW-1185">Reference proteome</keyword>
<proteinExistence type="predicted"/>